<feature type="region of interest" description="Disordered" evidence="1">
    <location>
        <begin position="1"/>
        <end position="67"/>
    </location>
</feature>
<dbReference type="AlphaFoldDB" id="A0AAI8W1Z6"/>
<evidence type="ECO:0000313" key="2">
    <source>
        <dbReference type="EMBL" id="CAK3768355.1"/>
    </source>
</evidence>
<evidence type="ECO:0000256" key="1">
    <source>
        <dbReference type="SAM" id="MobiDB-lite"/>
    </source>
</evidence>
<dbReference type="EMBL" id="CAVMBE010000001">
    <property type="protein sequence ID" value="CAK3768355.1"/>
    <property type="molecule type" value="Genomic_DNA"/>
</dbReference>
<reference evidence="2" key="1">
    <citation type="submission" date="2023-11" db="EMBL/GenBank/DDBJ databases">
        <authorList>
            <person name="Alioto T."/>
            <person name="Alioto T."/>
            <person name="Gomez Garrido J."/>
        </authorList>
    </citation>
    <scope>NUCLEOTIDE SEQUENCE</scope>
</reference>
<evidence type="ECO:0000313" key="3">
    <source>
        <dbReference type="Proteomes" id="UP001296104"/>
    </source>
</evidence>
<proteinExistence type="predicted"/>
<keyword evidence="3" id="KW-1185">Reference proteome</keyword>
<accession>A0AAI8W1Z6</accession>
<comment type="caution">
    <text evidence="2">The sequence shown here is derived from an EMBL/GenBank/DDBJ whole genome shotgun (WGS) entry which is preliminary data.</text>
</comment>
<name>A0AAI8W1Z6_9PEZI</name>
<feature type="compositionally biased region" description="Basic and acidic residues" evidence="1">
    <location>
        <begin position="1"/>
        <end position="26"/>
    </location>
</feature>
<organism evidence="2 3">
    <name type="scientific">Lecanosticta acicola</name>
    <dbReference type="NCBI Taxonomy" id="111012"/>
    <lineage>
        <taxon>Eukaryota</taxon>
        <taxon>Fungi</taxon>
        <taxon>Dikarya</taxon>
        <taxon>Ascomycota</taxon>
        <taxon>Pezizomycotina</taxon>
        <taxon>Dothideomycetes</taxon>
        <taxon>Dothideomycetidae</taxon>
        <taxon>Mycosphaerellales</taxon>
        <taxon>Mycosphaerellaceae</taxon>
        <taxon>Lecanosticta</taxon>
    </lineage>
</organism>
<dbReference type="Proteomes" id="UP001296104">
    <property type="component" value="Unassembled WGS sequence"/>
</dbReference>
<protein>
    <submittedName>
        <fullName evidence="2">Uncharacterized protein</fullName>
    </submittedName>
</protein>
<sequence>MADKTWEQKMKEIEEGKSAAEVHHDPNPTLKFSLFGDENEDPGPPGKRKKARRNDPDATAKNRIRYGKNGKGWSIDETLELLKLYRANDEDTHDEIARQHSIAFHGHEKMRTKQSCRFELNKYAKKADSSKLDAEIKKLEQRKLDEEKSGGDTNSCAVEDWKNALLTRNKISAYYLCNITALRYLAFNHTVSRRF</sequence>
<gene>
    <name evidence="2" type="ORF">LECACI_7A000397</name>
</gene>